<dbReference type="OrthoDB" id="2662290at2759"/>
<keyword evidence="3" id="KW-1185">Reference proteome</keyword>
<proteinExistence type="predicted"/>
<feature type="compositionally biased region" description="Basic and acidic residues" evidence="1">
    <location>
        <begin position="366"/>
        <end position="375"/>
    </location>
</feature>
<accession>A0A4Y7T2J8</accession>
<dbReference type="EMBL" id="QPFP01000034">
    <property type="protein sequence ID" value="TEB28178.1"/>
    <property type="molecule type" value="Genomic_DNA"/>
</dbReference>
<feature type="compositionally biased region" description="Polar residues" evidence="1">
    <location>
        <begin position="576"/>
        <end position="594"/>
    </location>
</feature>
<evidence type="ECO:0000256" key="1">
    <source>
        <dbReference type="SAM" id="MobiDB-lite"/>
    </source>
</evidence>
<gene>
    <name evidence="2" type="ORF">FA13DRAFT_1815938</name>
</gene>
<comment type="caution">
    <text evidence="2">The sequence shown here is derived from an EMBL/GenBank/DDBJ whole genome shotgun (WGS) entry which is preliminary data.</text>
</comment>
<feature type="region of interest" description="Disordered" evidence="1">
    <location>
        <begin position="477"/>
        <end position="502"/>
    </location>
</feature>
<dbReference type="AlphaFoldDB" id="A0A4Y7T2J8"/>
<protein>
    <submittedName>
        <fullName evidence="2">Uncharacterized protein</fullName>
    </submittedName>
</protein>
<feature type="compositionally biased region" description="Polar residues" evidence="1">
    <location>
        <begin position="477"/>
        <end position="490"/>
    </location>
</feature>
<feature type="compositionally biased region" description="Low complexity" evidence="1">
    <location>
        <begin position="595"/>
        <end position="605"/>
    </location>
</feature>
<reference evidence="2 3" key="1">
    <citation type="journal article" date="2019" name="Nat. Ecol. Evol.">
        <title>Megaphylogeny resolves global patterns of mushroom evolution.</title>
        <authorList>
            <person name="Varga T."/>
            <person name="Krizsan K."/>
            <person name="Foldi C."/>
            <person name="Dima B."/>
            <person name="Sanchez-Garcia M."/>
            <person name="Sanchez-Ramirez S."/>
            <person name="Szollosi G.J."/>
            <person name="Szarkandi J.G."/>
            <person name="Papp V."/>
            <person name="Albert L."/>
            <person name="Andreopoulos W."/>
            <person name="Angelini C."/>
            <person name="Antonin V."/>
            <person name="Barry K.W."/>
            <person name="Bougher N.L."/>
            <person name="Buchanan P."/>
            <person name="Buyck B."/>
            <person name="Bense V."/>
            <person name="Catcheside P."/>
            <person name="Chovatia M."/>
            <person name="Cooper J."/>
            <person name="Damon W."/>
            <person name="Desjardin D."/>
            <person name="Finy P."/>
            <person name="Geml J."/>
            <person name="Haridas S."/>
            <person name="Hughes K."/>
            <person name="Justo A."/>
            <person name="Karasinski D."/>
            <person name="Kautmanova I."/>
            <person name="Kiss B."/>
            <person name="Kocsube S."/>
            <person name="Kotiranta H."/>
            <person name="LaButti K.M."/>
            <person name="Lechner B.E."/>
            <person name="Liimatainen K."/>
            <person name="Lipzen A."/>
            <person name="Lukacs Z."/>
            <person name="Mihaltcheva S."/>
            <person name="Morgado L.N."/>
            <person name="Niskanen T."/>
            <person name="Noordeloos M.E."/>
            <person name="Ohm R.A."/>
            <person name="Ortiz-Santana B."/>
            <person name="Ovrebo C."/>
            <person name="Racz N."/>
            <person name="Riley R."/>
            <person name="Savchenko A."/>
            <person name="Shiryaev A."/>
            <person name="Soop K."/>
            <person name="Spirin V."/>
            <person name="Szebenyi C."/>
            <person name="Tomsovsky M."/>
            <person name="Tulloss R.E."/>
            <person name="Uehling J."/>
            <person name="Grigoriev I.V."/>
            <person name="Vagvolgyi C."/>
            <person name="Papp T."/>
            <person name="Martin F.M."/>
            <person name="Miettinen O."/>
            <person name="Hibbett D.S."/>
            <person name="Nagy L.G."/>
        </authorList>
    </citation>
    <scope>NUCLEOTIDE SEQUENCE [LARGE SCALE GENOMIC DNA]</scope>
    <source>
        <strain evidence="2 3">FP101781</strain>
    </source>
</reference>
<feature type="region of interest" description="Disordered" evidence="1">
    <location>
        <begin position="566"/>
        <end position="644"/>
    </location>
</feature>
<name>A0A4Y7T2J8_COPMI</name>
<feature type="region of interest" description="Disordered" evidence="1">
    <location>
        <begin position="345"/>
        <end position="396"/>
    </location>
</feature>
<sequence>MWHPSEANPPGRIGRKTLQHRGLVLEFLQARWPFFTPLSSVEEHPVTGPSTPEPSPVMGADVAKSAGAVELKSIDEALRDTLNTAPQDVYVHTLLQERLGLPCWEPRPSDMENYPASVLPGDVGTYTTEGGFERLFNVFADKETLCAIQRNCDDMICRDFTGSLRRTAEWMRRGDAIAYGASTEKPLKRLLERPVVDVLYEFHCHSSTGAILATPSSADKNEVKDPVAMQQFICTHAEAIYRLANSTTRIGADTSLYVISGCIKSNSWAMAAYKDEMSPHHATLQLVSVSPPPEQGSNLEVEYRWTKQGLARARCGWDDTGLRNQSLFLRGFKLAFSPRFRSRVEGSTLGDDGSNMPGPTGPDSDCDPRDPHDNHSGSGEARGDSSGQHGTCSEYGTPAGSHNLSLALVEVLREGESAGDEELHCIPFPGKPQTPYHPSDLINSCILQQTGCDIAICHDDSWTVLSEIPRSSILTDATGSSVQDNTSGTTVDIRGGGPKGLKGKKINLRKTETPAARRIQDNGSPCHNTIGVFPAGYGHPLPVTQAPDPQTPLYQPPPDDIALKYVDPDPAPSPGPCTSQSPQSLVHPSITSMRTATTSSTASSANYSPRTPILPRPNLLGPYRLIKHPAAESPTPLPLGKPDT</sequence>
<feature type="compositionally biased region" description="Pro residues" evidence="1">
    <location>
        <begin position="635"/>
        <end position="644"/>
    </location>
</feature>
<evidence type="ECO:0000313" key="3">
    <source>
        <dbReference type="Proteomes" id="UP000298030"/>
    </source>
</evidence>
<organism evidence="2 3">
    <name type="scientific">Coprinellus micaceus</name>
    <name type="common">Glistening ink-cap mushroom</name>
    <name type="synonym">Coprinus micaceus</name>
    <dbReference type="NCBI Taxonomy" id="71717"/>
    <lineage>
        <taxon>Eukaryota</taxon>
        <taxon>Fungi</taxon>
        <taxon>Dikarya</taxon>
        <taxon>Basidiomycota</taxon>
        <taxon>Agaricomycotina</taxon>
        <taxon>Agaricomycetes</taxon>
        <taxon>Agaricomycetidae</taxon>
        <taxon>Agaricales</taxon>
        <taxon>Agaricineae</taxon>
        <taxon>Psathyrellaceae</taxon>
        <taxon>Coprinellus</taxon>
    </lineage>
</organism>
<evidence type="ECO:0000313" key="2">
    <source>
        <dbReference type="EMBL" id="TEB28178.1"/>
    </source>
</evidence>
<dbReference type="Proteomes" id="UP000298030">
    <property type="component" value="Unassembled WGS sequence"/>
</dbReference>